<keyword evidence="2" id="KW-1185">Reference proteome</keyword>
<evidence type="ECO:0000313" key="2">
    <source>
        <dbReference type="Proteomes" id="UP000694562"/>
    </source>
</evidence>
<organism evidence="1 2">
    <name type="scientific">Falco tinnunculus</name>
    <name type="common">Common kestrel</name>
    <dbReference type="NCBI Taxonomy" id="100819"/>
    <lineage>
        <taxon>Eukaryota</taxon>
        <taxon>Metazoa</taxon>
        <taxon>Chordata</taxon>
        <taxon>Craniata</taxon>
        <taxon>Vertebrata</taxon>
        <taxon>Euteleostomi</taxon>
        <taxon>Archelosauria</taxon>
        <taxon>Archosauria</taxon>
        <taxon>Dinosauria</taxon>
        <taxon>Saurischia</taxon>
        <taxon>Theropoda</taxon>
        <taxon>Coelurosauria</taxon>
        <taxon>Aves</taxon>
        <taxon>Neognathae</taxon>
        <taxon>Neoaves</taxon>
        <taxon>Telluraves</taxon>
        <taxon>Australaves</taxon>
        <taxon>Falconiformes</taxon>
        <taxon>Falconidae</taxon>
        <taxon>Falco</taxon>
    </lineage>
</organism>
<dbReference type="AlphaFoldDB" id="A0A8C4V445"/>
<protein>
    <submittedName>
        <fullName evidence="1">Uncharacterized protein</fullName>
    </submittedName>
</protein>
<name>A0A8C4V445_FALTI</name>
<reference evidence="1" key="1">
    <citation type="submission" date="2025-08" db="UniProtKB">
        <authorList>
            <consortium name="Ensembl"/>
        </authorList>
    </citation>
    <scope>IDENTIFICATION</scope>
</reference>
<reference evidence="1" key="2">
    <citation type="submission" date="2025-09" db="UniProtKB">
        <authorList>
            <consortium name="Ensembl"/>
        </authorList>
    </citation>
    <scope>IDENTIFICATION</scope>
</reference>
<accession>A0A8C4V445</accession>
<sequence>MLPGKFRNSDFIICELLHLPVPPGLSVKLLKGEGMRKSLKRAKNLGTLKMNRKLVPNCKIIRSAVISEKLKYQSTFTVTILQELLAKEYIFLQWEQSFNGTTPAGTW</sequence>
<evidence type="ECO:0000313" key="1">
    <source>
        <dbReference type="Ensembl" id="ENSFTIP00000020780.1"/>
    </source>
</evidence>
<dbReference type="Proteomes" id="UP000694562">
    <property type="component" value="Unplaced"/>
</dbReference>
<proteinExistence type="predicted"/>
<dbReference type="Ensembl" id="ENSFTIT00000021648.1">
    <property type="protein sequence ID" value="ENSFTIP00000020780.1"/>
    <property type="gene ID" value="ENSFTIG00000013536.1"/>
</dbReference>